<organism evidence="2">
    <name type="scientific">Tanacetum cinerariifolium</name>
    <name type="common">Dalmatian daisy</name>
    <name type="synonym">Chrysanthemum cinerariifolium</name>
    <dbReference type="NCBI Taxonomy" id="118510"/>
    <lineage>
        <taxon>Eukaryota</taxon>
        <taxon>Viridiplantae</taxon>
        <taxon>Streptophyta</taxon>
        <taxon>Embryophyta</taxon>
        <taxon>Tracheophyta</taxon>
        <taxon>Spermatophyta</taxon>
        <taxon>Magnoliopsida</taxon>
        <taxon>eudicotyledons</taxon>
        <taxon>Gunneridae</taxon>
        <taxon>Pentapetalae</taxon>
        <taxon>asterids</taxon>
        <taxon>campanulids</taxon>
        <taxon>Asterales</taxon>
        <taxon>Asteraceae</taxon>
        <taxon>Asteroideae</taxon>
        <taxon>Anthemideae</taxon>
        <taxon>Anthemidinae</taxon>
        <taxon>Tanacetum</taxon>
    </lineage>
</organism>
<protein>
    <submittedName>
        <fullName evidence="2">Uncharacterized protein</fullName>
    </submittedName>
</protein>
<proteinExistence type="predicted"/>
<feature type="region of interest" description="Disordered" evidence="1">
    <location>
        <begin position="1"/>
        <end position="23"/>
    </location>
</feature>
<feature type="non-terminal residue" evidence="2">
    <location>
        <position position="1"/>
    </location>
</feature>
<evidence type="ECO:0000256" key="1">
    <source>
        <dbReference type="SAM" id="MobiDB-lite"/>
    </source>
</evidence>
<dbReference type="AlphaFoldDB" id="A0A699QL86"/>
<sequence>SIHAGRSIPAASRNKPASIHAGKHIHVGRINKLAPFPVGTSVPTGWTNLAARPFFRPTNLYFDNIYWPGIYDHMSINEGR</sequence>
<evidence type="ECO:0000313" key="2">
    <source>
        <dbReference type="EMBL" id="GFC64915.1"/>
    </source>
</evidence>
<comment type="caution">
    <text evidence="2">The sequence shown here is derived from an EMBL/GenBank/DDBJ whole genome shotgun (WGS) entry which is preliminary data.</text>
</comment>
<accession>A0A699QL86</accession>
<name>A0A699QL86_TANCI</name>
<gene>
    <name evidence="2" type="ORF">Tci_836885</name>
</gene>
<reference evidence="2" key="1">
    <citation type="journal article" date="2019" name="Sci. Rep.">
        <title>Draft genome of Tanacetum cinerariifolium, the natural source of mosquito coil.</title>
        <authorList>
            <person name="Yamashiro T."/>
            <person name="Shiraishi A."/>
            <person name="Satake H."/>
            <person name="Nakayama K."/>
        </authorList>
    </citation>
    <scope>NUCLEOTIDE SEQUENCE</scope>
</reference>
<dbReference type="EMBL" id="BKCJ011004413">
    <property type="protein sequence ID" value="GFC64915.1"/>
    <property type="molecule type" value="Genomic_DNA"/>
</dbReference>